<evidence type="ECO:0000256" key="2">
    <source>
        <dbReference type="ARBA" id="ARBA00022490"/>
    </source>
</evidence>
<dbReference type="HOGENOM" id="CLU_1779553_0_0_1"/>
<keyword evidence="2 5" id="KW-0963">Cytoplasm</keyword>
<comment type="similarity">
    <text evidence="1 5">Belongs to the TUBGCP family.</text>
</comment>
<dbReference type="InterPro" id="IPR007259">
    <property type="entry name" value="GCP"/>
</dbReference>
<dbReference type="PANTHER" id="PTHR19302">
    <property type="entry name" value="GAMMA TUBULIN COMPLEX PROTEIN"/>
    <property type="match status" value="1"/>
</dbReference>
<evidence type="ECO:0000256" key="5">
    <source>
        <dbReference type="RuleBase" id="RU363050"/>
    </source>
</evidence>
<dbReference type="Gene3D" id="1.20.120.1900">
    <property type="entry name" value="Gamma-tubulin complex, C-terminal domain"/>
    <property type="match status" value="1"/>
</dbReference>
<proteinExistence type="inferred from homology"/>
<organism evidence="7 8">
    <name type="scientific">Megaselia scalaris</name>
    <name type="common">Humpbacked fly</name>
    <name type="synonym">Phora scalaris</name>
    <dbReference type="NCBI Taxonomy" id="36166"/>
    <lineage>
        <taxon>Eukaryota</taxon>
        <taxon>Metazoa</taxon>
        <taxon>Ecdysozoa</taxon>
        <taxon>Arthropoda</taxon>
        <taxon>Hexapoda</taxon>
        <taxon>Insecta</taxon>
        <taxon>Pterygota</taxon>
        <taxon>Neoptera</taxon>
        <taxon>Endopterygota</taxon>
        <taxon>Diptera</taxon>
        <taxon>Brachycera</taxon>
        <taxon>Muscomorpha</taxon>
        <taxon>Platypezoidea</taxon>
        <taxon>Phoridae</taxon>
        <taxon>Megaseliini</taxon>
        <taxon>Megaselia</taxon>
    </lineage>
</organism>
<dbReference type="AlphaFoldDB" id="T1GT00"/>
<dbReference type="GO" id="GO:0031122">
    <property type="term" value="P:cytoplasmic microtubule organization"/>
    <property type="evidence" value="ECO:0007669"/>
    <property type="project" value="TreeGrafter"/>
</dbReference>
<dbReference type="GO" id="GO:0043015">
    <property type="term" value="F:gamma-tubulin binding"/>
    <property type="evidence" value="ECO:0007669"/>
    <property type="project" value="InterPro"/>
</dbReference>
<sequence>MGHLISIKKYLLLHQGDFISQLMDACEEELNKNVDKVLPVKLENLLGLTLRLSSAKNDPYKDQLHCDILPINLVTQMGKITHKLDEYWTSESKIELTGIECFILKFEVKWPVSLVLNQFAISKYQMLFRQLFYCKHVERQLCIFIL</sequence>
<accession>T1GT00</accession>
<dbReference type="GO" id="GO:0000930">
    <property type="term" value="C:gamma-tubulin complex"/>
    <property type="evidence" value="ECO:0007669"/>
    <property type="project" value="TreeGrafter"/>
</dbReference>
<dbReference type="OMA" id="WTSESKI"/>
<evidence type="ECO:0000256" key="3">
    <source>
        <dbReference type="ARBA" id="ARBA00022701"/>
    </source>
</evidence>
<reference evidence="8" key="1">
    <citation type="submission" date="2013-02" db="EMBL/GenBank/DDBJ databases">
        <authorList>
            <person name="Hughes D."/>
        </authorList>
    </citation>
    <scope>NUCLEOTIDE SEQUENCE</scope>
    <source>
        <strain>Durham</strain>
        <strain evidence="8">NC isolate 2 -- Noor lab</strain>
    </source>
</reference>
<dbReference type="GO" id="GO:0007020">
    <property type="term" value="P:microtubule nucleation"/>
    <property type="evidence" value="ECO:0007669"/>
    <property type="project" value="InterPro"/>
</dbReference>
<dbReference type="Proteomes" id="UP000015102">
    <property type="component" value="Unassembled WGS sequence"/>
</dbReference>
<protein>
    <recommendedName>
        <fullName evidence="5">Gamma-tubulin complex component</fullName>
    </recommendedName>
</protein>
<evidence type="ECO:0000256" key="4">
    <source>
        <dbReference type="ARBA" id="ARBA00023212"/>
    </source>
</evidence>
<dbReference type="InterPro" id="IPR042241">
    <property type="entry name" value="GCP_C_sf"/>
</dbReference>
<dbReference type="GO" id="GO:0051011">
    <property type="term" value="F:microtubule minus-end binding"/>
    <property type="evidence" value="ECO:0007669"/>
    <property type="project" value="TreeGrafter"/>
</dbReference>
<dbReference type="EMBL" id="CAQQ02055134">
    <property type="status" value="NOT_ANNOTATED_CDS"/>
    <property type="molecule type" value="Genomic_DNA"/>
</dbReference>
<dbReference type="EnsemblMetazoa" id="MESCA006816-RA">
    <property type="protein sequence ID" value="MESCA006816-PA"/>
    <property type="gene ID" value="MESCA006816"/>
</dbReference>
<keyword evidence="4 5" id="KW-0206">Cytoskeleton</keyword>
<evidence type="ECO:0000256" key="1">
    <source>
        <dbReference type="ARBA" id="ARBA00010337"/>
    </source>
</evidence>
<dbReference type="GO" id="GO:0000922">
    <property type="term" value="C:spindle pole"/>
    <property type="evidence" value="ECO:0007669"/>
    <property type="project" value="InterPro"/>
</dbReference>
<dbReference type="STRING" id="36166.T1GT00"/>
<feature type="domain" description="Gamma tubulin complex component C-terminal" evidence="6">
    <location>
        <begin position="1"/>
        <end position="142"/>
    </location>
</feature>
<keyword evidence="3 5" id="KW-0493">Microtubule</keyword>
<dbReference type="GO" id="GO:0000278">
    <property type="term" value="P:mitotic cell cycle"/>
    <property type="evidence" value="ECO:0007669"/>
    <property type="project" value="TreeGrafter"/>
</dbReference>
<evidence type="ECO:0000313" key="7">
    <source>
        <dbReference type="EnsemblMetazoa" id="MESCA006816-PA"/>
    </source>
</evidence>
<reference evidence="7" key="2">
    <citation type="submission" date="2015-06" db="UniProtKB">
        <authorList>
            <consortium name="EnsemblMetazoa"/>
        </authorList>
    </citation>
    <scope>IDENTIFICATION</scope>
</reference>
<dbReference type="GO" id="GO:0051225">
    <property type="term" value="P:spindle assembly"/>
    <property type="evidence" value="ECO:0007669"/>
    <property type="project" value="TreeGrafter"/>
</dbReference>
<evidence type="ECO:0000259" key="6">
    <source>
        <dbReference type="Pfam" id="PF04130"/>
    </source>
</evidence>
<dbReference type="InterPro" id="IPR040457">
    <property type="entry name" value="GCP_C"/>
</dbReference>
<dbReference type="GO" id="GO:0051321">
    <property type="term" value="P:meiotic cell cycle"/>
    <property type="evidence" value="ECO:0007669"/>
    <property type="project" value="TreeGrafter"/>
</dbReference>
<dbReference type="Pfam" id="PF04130">
    <property type="entry name" value="GCP_C_terminal"/>
    <property type="match status" value="1"/>
</dbReference>
<dbReference type="PANTHER" id="PTHR19302:SF13">
    <property type="entry name" value="GAMMA-TUBULIN COMPLEX COMPONENT 2"/>
    <property type="match status" value="1"/>
</dbReference>
<dbReference type="GO" id="GO:0005874">
    <property type="term" value="C:microtubule"/>
    <property type="evidence" value="ECO:0007669"/>
    <property type="project" value="UniProtKB-KW"/>
</dbReference>
<keyword evidence="8" id="KW-1185">Reference proteome</keyword>
<evidence type="ECO:0000313" key="8">
    <source>
        <dbReference type="Proteomes" id="UP000015102"/>
    </source>
</evidence>
<name>T1GT00_MEGSC</name>
<comment type="subcellular location">
    <subcellularLocation>
        <location evidence="5">Cytoplasm</location>
        <location evidence="5">Cytoskeleton</location>
        <location evidence="5">Microtubule organizing center</location>
    </subcellularLocation>
</comment>